<dbReference type="AlphaFoldDB" id="A0A380MT11"/>
<dbReference type="GO" id="GO:0019303">
    <property type="term" value="P:D-ribose catabolic process"/>
    <property type="evidence" value="ECO:0007669"/>
    <property type="project" value="UniProtKB-UniRule"/>
</dbReference>
<dbReference type="SUPFAM" id="SSF102546">
    <property type="entry name" value="RbsD-like"/>
    <property type="match status" value="1"/>
</dbReference>
<comment type="function">
    <text evidence="6">Catalyzes the interconversion of beta-pyran and beta-furan forms of D-ribose.</text>
</comment>
<evidence type="ECO:0000256" key="1">
    <source>
        <dbReference type="ARBA" id="ARBA00000223"/>
    </source>
</evidence>
<evidence type="ECO:0000313" key="7">
    <source>
        <dbReference type="EMBL" id="SUO95720.1"/>
    </source>
</evidence>
<dbReference type="GO" id="GO:0048029">
    <property type="term" value="F:monosaccharide binding"/>
    <property type="evidence" value="ECO:0007669"/>
    <property type="project" value="InterPro"/>
</dbReference>
<reference evidence="7 8" key="1">
    <citation type="submission" date="2018-06" db="EMBL/GenBank/DDBJ databases">
        <authorList>
            <consortium name="Pathogen Informatics"/>
            <person name="Doyle S."/>
        </authorList>
    </citation>
    <scope>NUCLEOTIDE SEQUENCE [LARGE SCALE GENOMIC DNA]</scope>
    <source>
        <strain evidence="7 8">NCTC13337</strain>
    </source>
</reference>
<feature type="binding site" evidence="6">
    <location>
        <position position="101"/>
    </location>
    <ligand>
        <name>substrate</name>
    </ligand>
</feature>
<dbReference type="EC" id="5.4.99.62" evidence="2 6"/>
<gene>
    <name evidence="6 7" type="primary">rbsD</name>
    <name evidence="7" type="ORF">NCTC13337_01551</name>
</gene>
<dbReference type="EMBL" id="UHIC01000001">
    <property type="protein sequence ID" value="SUO95720.1"/>
    <property type="molecule type" value="Genomic_DNA"/>
</dbReference>
<feature type="binding site" evidence="6">
    <location>
        <position position="28"/>
    </location>
    <ligand>
        <name>substrate</name>
    </ligand>
</feature>
<comment type="pathway">
    <text evidence="6">Carbohydrate metabolism; D-ribose degradation; D-ribose 5-phosphate from beta-D-ribopyranose: step 1/2.</text>
</comment>
<keyword evidence="3 6" id="KW-0963">Cytoplasm</keyword>
<name>A0A380MT11_9GAMM</name>
<evidence type="ECO:0000313" key="8">
    <source>
        <dbReference type="Proteomes" id="UP000254601"/>
    </source>
</evidence>
<keyword evidence="4 6" id="KW-0413">Isomerase</keyword>
<dbReference type="GO" id="GO:0062193">
    <property type="term" value="F:D-ribose pyranase activity"/>
    <property type="evidence" value="ECO:0007669"/>
    <property type="project" value="UniProtKB-EC"/>
</dbReference>
<evidence type="ECO:0000256" key="3">
    <source>
        <dbReference type="ARBA" id="ARBA00022490"/>
    </source>
</evidence>
<evidence type="ECO:0000256" key="5">
    <source>
        <dbReference type="ARBA" id="ARBA00023277"/>
    </source>
</evidence>
<dbReference type="Gene3D" id="3.40.1650.10">
    <property type="entry name" value="RbsD-like domain"/>
    <property type="match status" value="1"/>
</dbReference>
<dbReference type="UniPathway" id="UPA00916">
    <property type="reaction ID" value="UER00888"/>
</dbReference>
<dbReference type="InterPro" id="IPR023750">
    <property type="entry name" value="RbsD-like_sf"/>
</dbReference>
<dbReference type="PANTHER" id="PTHR37831:SF1">
    <property type="entry name" value="D-RIBOSE PYRANASE"/>
    <property type="match status" value="1"/>
</dbReference>
<organism evidence="7 8">
    <name type="scientific">Suttonella ornithocola</name>
    <dbReference type="NCBI Taxonomy" id="279832"/>
    <lineage>
        <taxon>Bacteria</taxon>
        <taxon>Pseudomonadati</taxon>
        <taxon>Pseudomonadota</taxon>
        <taxon>Gammaproteobacteria</taxon>
        <taxon>Cardiobacteriales</taxon>
        <taxon>Cardiobacteriaceae</taxon>
        <taxon>Suttonella</taxon>
    </lineage>
</organism>
<proteinExistence type="inferred from homology"/>
<feature type="binding site" evidence="6">
    <location>
        <begin position="123"/>
        <end position="125"/>
    </location>
    <ligand>
        <name>substrate</name>
    </ligand>
</feature>
<comment type="catalytic activity">
    <reaction evidence="1 6">
        <text>beta-D-ribopyranose = beta-D-ribofuranose</text>
        <dbReference type="Rhea" id="RHEA:25432"/>
        <dbReference type="ChEBI" id="CHEBI:27476"/>
        <dbReference type="ChEBI" id="CHEBI:47002"/>
        <dbReference type="EC" id="5.4.99.62"/>
    </reaction>
</comment>
<evidence type="ECO:0000256" key="4">
    <source>
        <dbReference type="ARBA" id="ARBA00023235"/>
    </source>
</evidence>
<dbReference type="RefSeq" id="WP_072576024.1">
    <property type="nucleotide sequence ID" value="NZ_LWHB01000044.1"/>
</dbReference>
<accession>A0A380MT11</accession>
<dbReference type="HAMAP" id="MF_01661">
    <property type="entry name" value="D_rib_pyranase"/>
    <property type="match status" value="1"/>
</dbReference>
<keyword evidence="8" id="KW-1185">Reference proteome</keyword>
<dbReference type="NCBIfam" id="NF008761">
    <property type="entry name" value="PRK11797.1"/>
    <property type="match status" value="1"/>
</dbReference>
<dbReference type="GO" id="GO:0016872">
    <property type="term" value="F:intramolecular lyase activity"/>
    <property type="evidence" value="ECO:0007669"/>
    <property type="project" value="UniProtKB-UniRule"/>
</dbReference>
<dbReference type="PANTHER" id="PTHR37831">
    <property type="entry name" value="D-RIBOSE PYRANASE"/>
    <property type="match status" value="1"/>
</dbReference>
<keyword evidence="5 6" id="KW-0119">Carbohydrate metabolism</keyword>
<dbReference type="InterPro" id="IPR023064">
    <property type="entry name" value="D-ribose_pyranase"/>
</dbReference>
<dbReference type="InterPro" id="IPR007721">
    <property type="entry name" value="RbsD_FucU"/>
</dbReference>
<dbReference type="Pfam" id="PF05025">
    <property type="entry name" value="RbsD_FucU"/>
    <property type="match status" value="1"/>
</dbReference>
<protein>
    <recommendedName>
        <fullName evidence="2 6">D-ribose pyranase</fullName>
        <ecNumber evidence="2 6">5.4.99.62</ecNumber>
    </recommendedName>
</protein>
<evidence type="ECO:0000256" key="6">
    <source>
        <dbReference type="HAMAP-Rule" id="MF_01661"/>
    </source>
</evidence>
<sequence length="134" mass="14521">MKTGVLLNASISAVIASMGHTDAIAIADAGLPIPSGPERIDLALRQGIPSFMDVLQAVLTEVCIERVVLASEIQSKNPEIHQKILALLKKHNIQIIEYVSHEAFKRLTQTSKAVVRTGECTPYANILLYSGVVF</sequence>
<comment type="subcellular location">
    <subcellularLocation>
        <location evidence="6">Cytoplasm</location>
    </subcellularLocation>
</comment>
<evidence type="ECO:0000256" key="2">
    <source>
        <dbReference type="ARBA" id="ARBA00012862"/>
    </source>
</evidence>
<dbReference type="Proteomes" id="UP000254601">
    <property type="component" value="Unassembled WGS sequence"/>
</dbReference>
<comment type="similarity">
    <text evidence="6">Belongs to the RbsD / FucU family. RbsD subfamily.</text>
</comment>
<dbReference type="GO" id="GO:0005829">
    <property type="term" value="C:cytosol"/>
    <property type="evidence" value="ECO:0007669"/>
    <property type="project" value="TreeGrafter"/>
</dbReference>
<comment type="subunit">
    <text evidence="6">Homodecamer.</text>
</comment>
<feature type="active site" description="Proton donor" evidence="6">
    <location>
        <position position="20"/>
    </location>
</feature>